<organism evidence="1 2">
    <name type="scientific">Lasiodiplodia mahajangana</name>
    <dbReference type="NCBI Taxonomy" id="1108764"/>
    <lineage>
        <taxon>Eukaryota</taxon>
        <taxon>Fungi</taxon>
        <taxon>Dikarya</taxon>
        <taxon>Ascomycota</taxon>
        <taxon>Pezizomycotina</taxon>
        <taxon>Dothideomycetes</taxon>
        <taxon>Dothideomycetes incertae sedis</taxon>
        <taxon>Botryosphaeriales</taxon>
        <taxon>Botryosphaeriaceae</taxon>
        <taxon>Lasiodiplodia</taxon>
    </lineage>
</organism>
<name>A0ACC2JUC0_9PEZI</name>
<dbReference type="Proteomes" id="UP001153332">
    <property type="component" value="Unassembled WGS sequence"/>
</dbReference>
<sequence>MSSSKPIKMDLPLEPSNADSVISNIDWRLVMTKNDDYFLHKLTLLSSDRGSDVIRKLIKRYEESQGRHMSWLIKAIPFMVPVVYTATLSPTPIEAISQSLPCIVDIKAKHRCHVFTHALRKPGYVPDTADFLTSYGRFAVVDEARGNTCARDALLVRLELNKTMLLVFAASSIILAVILGVLAAVCRQSLNIGFGVFGGIVGVIGVMEGALTFSLGRL</sequence>
<dbReference type="EMBL" id="JAPUUL010000397">
    <property type="protein sequence ID" value="KAJ8130922.1"/>
    <property type="molecule type" value="Genomic_DNA"/>
</dbReference>
<evidence type="ECO:0000313" key="1">
    <source>
        <dbReference type="EMBL" id="KAJ8130922.1"/>
    </source>
</evidence>
<proteinExistence type="predicted"/>
<gene>
    <name evidence="1" type="ORF">O1611_g2706</name>
</gene>
<reference evidence="1" key="1">
    <citation type="submission" date="2022-12" db="EMBL/GenBank/DDBJ databases">
        <title>Genome Sequence of Lasiodiplodia mahajangana.</title>
        <authorList>
            <person name="Buettner E."/>
        </authorList>
    </citation>
    <scope>NUCLEOTIDE SEQUENCE</scope>
    <source>
        <strain evidence="1">VT137</strain>
    </source>
</reference>
<accession>A0ACC2JUC0</accession>
<keyword evidence="2" id="KW-1185">Reference proteome</keyword>
<comment type="caution">
    <text evidence="1">The sequence shown here is derived from an EMBL/GenBank/DDBJ whole genome shotgun (WGS) entry which is preliminary data.</text>
</comment>
<evidence type="ECO:0000313" key="2">
    <source>
        <dbReference type="Proteomes" id="UP001153332"/>
    </source>
</evidence>
<protein>
    <submittedName>
        <fullName evidence="1">Uncharacterized protein</fullName>
    </submittedName>
</protein>